<dbReference type="GO" id="GO:0006783">
    <property type="term" value="P:heme biosynthetic process"/>
    <property type="evidence" value="ECO:0007669"/>
    <property type="project" value="UniProtKB-KW"/>
</dbReference>
<dbReference type="SUPFAM" id="SSF53800">
    <property type="entry name" value="Chelatase"/>
    <property type="match status" value="1"/>
</dbReference>
<evidence type="ECO:0000256" key="7">
    <source>
        <dbReference type="ARBA" id="ARBA00024536"/>
    </source>
</evidence>
<evidence type="ECO:0000256" key="1">
    <source>
        <dbReference type="ARBA" id="ARBA00004744"/>
    </source>
</evidence>
<proteinExistence type="inferred from homology"/>
<evidence type="ECO:0000313" key="10">
    <source>
        <dbReference type="Proteomes" id="UP000216533"/>
    </source>
</evidence>
<evidence type="ECO:0000256" key="4">
    <source>
        <dbReference type="ARBA" id="ARBA00023133"/>
    </source>
</evidence>
<evidence type="ECO:0000256" key="3">
    <source>
        <dbReference type="ARBA" id="ARBA00023004"/>
    </source>
</evidence>
<dbReference type="EC" id="4.99.1.9" evidence="2"/>
<sequence length="378" mass="40741">MSFGGPEAPEEVVPFLRRVTAGRGIPDSRLEEVGEHYFGFGGRSPINDQNRGLLRELRAELGRRGITTPVVWSNRNSEPFLPDVLQQAYADRARRVLAITTSAFGSYSSCRQYREDLGMAVADLPDDLHIDQAFQIDKVRPYFNHPGFVQANGFALAAALQQLVATRPVPGAEPPLVVFVTHSIPDAMADGSAAEAPEGAGYTRQHEVLATEVIRDATARLAERHPDAVPGGWELTYCSRSGSPHTPWLEPDVNDRLVELAAAGVREVVLAPIGFVSDHMEVAFDLDTEARETATEHGIRVVRAATAGLQPAFVSGLVDLALERAAEARAEQATSAANAPEPAVVGELPAWPSRCRPGCCLARAGQPTDRPTLCEQTA</sequence>
<dbReference type="CDD" id="cd03411">
    <property type="entry name" value="Ferrochelatase_N"/>
    <property type="match status" value="1"/>
</dbReference>
<name>A0A255E956_9ACTN</name>
<dbReference type="InterPro" id="IPR033659">
    <property type="entry name" value="Ferrochelatase_N"/>
</dbReference>
<keyword evidence="6" id="KW-0627">Porphyrin biosynthesis</keyword>
<evidence type="ECO:0000256" key="8">
    <source>
        <dbReference type="RuleBase" id="RU004185"/>
    </source>
</evidence>
<dbReference type="EMBL" id="NMVI01000014">
    <property type="protein sequence ID" value="OYN88104.1"/>
    <property type="molecule type" value="Genomic_DNA"/>
</dbReference>
<keyword evidence="5" id="KW-0456">Lyase</keyword>
<dbReference type="Proteomes" id="UP000216533">
    <property type="component" value="Unassembled WGS sequence"/>
</dbReference>
<reference evidence="9 10" key="1">
    <citation type="submission" date="2017-07" db="EMBL/GenBank/DDBJ databases">
        <title>Draft whole genome sequences of clinical Proprionibacteriaceae strains.</title>
        <authorList>
            <person name="Bernier A.-M."/>
            <person name="Bernard K."/>
            <person name="Domingo M.-C."/>
        </authorList>
    </citation>
    <scope>NUCLEOTIDE SEQUENCE [LARGE SCALE GENOMIC DNA]</scope>
    <source>
        <strain evidence="9 10">NML 160184</strain>
    </source>
</reference>
<keyword evidence="4" id="KW-0350">Heme biosynthesis</keyword>
<dbReference type="PANTHER" id="PTHR11108:SF1">
    <property type="entry name" value="FERROCHELATASE, MITOCHONDRIAL"/>
    <property type="match status" value="1"/>
</dbReference>
<gene>
    <name evidence="9" type="ORF">CGZ92_05475</name>
</gene>
<organism evidence="9 10">
    <name type="scientific">Parenemella sanctibonifatiensis</name>
    <dbReference type="NCBI Taxonomy" id="2016505"/>
    <lineage>
        <taxon>Bacteria</taxon>
        <taxon>Bacillati</taxon>
        <taxon>Actinomycetota</taxon>
        <taxon>Actinomycetes</taxon>
        <taxon>Propionibacteriales</taxon>
        <taxon>Propionibacteriaceae</taxon>
        <taxon>Parenemella</taxon>
    </lineage>
</organism>
<dbReference type="Pfam" id="PF00762">
    <property type="entry name" value="Ferrochelatase"/>
    <property type="match status" value="1"/>
</dbReference>
<dbReference type="CDD" id="cd00419">
    <property type="entry name" value="Ferrochelatase_C"/>
    <property type="match status" value="1"/>
</dbReference>
<comment type="caution">
    <text evidence="9">The sequence shown here is derived from an EMBL/GenBank/DDBJ whole genome shotgun (WGS) entry which is preliminary data.</text>
</comment>
<accession>A0A255E956</accession>
<dbReference type="InterPro" id="IPR033644">
    <property type="entry name" value="Ferrochelatase_C"/>
</dbReference>
<comment type="catalytic activity">
    <reaction evidence="7">
        <text>Fe-coproporphyrin III + 2 H(+) = coproporphyrin III + Fe(2+)</text>
        <dbReference type="Rhea" id="RHEA:49572"/>
        <dbReference type="ChEBI" id="CHEBI:15378"/>
        <dbReference type="ChEBI" id="CHEBI:29033"/>
        <dbReference type="ChEBI" id="CHEBI:68438"/>
        <dbReference type="ChEBI" id="CHEBI:131725"/>
        <dbReference type="EC" id="4.99.1.9"/>
    </reaction>
    <physiologicalReaction direction="right-to-left" evidence="7">
        <dbReference type="Rhea" id="RHEA:49574"/>
    </physiologicalReaction>
</comment>
<evidence type="ECO:0000256" key="6">
    <source>
        <dbReference type="ARBA" id="ARBA00023244"/>
    </source>
</evidence>
<dbReference type="UniPathway" id="UPA00252"/>
<dbReference type="InterPro" id="IPR001015">
    <property type="entry name" value="Ferrochelatase"/>
</dbReference>
<dbReference type="Gene3D" id="3.40.50.1400">
    <property type="match status" value="2"/>
</dbReference>
<comment type="pathway">
    <text evidence="1">Porphyrin-containing compound metabolism; protoheme biosynthesis.</text>
</comment>
<evidence type="ECO:0000256" key="2">
    <source>
        <dbReference type="ARBA" id="ARBA00013215"/>
    </source>
</evidence>
<dbReference type="GO" id="GO:0004325">
    <property type="term" value="F:ferrochelatase activity"/>
    <property type="evidence" value="ECO:0007669"/>
    <property type="project" value="InterPro"/>
</dbReference>
<dbReference type="AlphaFoldDB" id="A0A255E956"/>
<evidence type="ECO:0000313" key="9">
    <source>
        <dbReference type="EMBL" id="OYN88104.1"/>
    </source>
</evidence>
<protein>
    <recommendedName>
        <fullName evidence="2">coproporphyrin ferrochelatase</fullName>
        <ecNumber evidence="2">4.99.1.9</ecNumber>
    </recommendedName>
</protein>
<evidence type="ECO:0000256" key="5">
    <source>
        <dbReference type="ARBA" id="ARBA00023239"/>
    </source>
</evidence>
<keyword evidence="3" id="KW-0408">Iron</keyword>
<comment type="similarity">
    <text evidence="8">Belongs to the ferrochelatase family.</text>
</comment>
<dbReference type="PANTHER" id="PTHR11108">
    <property type="entry name" value="FERROCHELATASE"/>
    <property type="match status" value="1"/>
</dbReference>